<comment type="caution">
    <text evidence="2">The sequence shown here is derived from an EMBL/GenBank/DDBJ whole genome shotgun (WGS) entry which is preliminary data.</text>
</comment>
<accession>A0A2A4Z8N0</accession>
<keyword evidence="1" id="KW-1133">Transmembrane helix</keyword>
<reference key="1">
    <citation type="submission" date="2017-08" db="EMBL/GenBank/DDBJ databases">
        <title>A dynamic microbial community with high functional redundancy inhabits the cold, oxic subseafloor aquifer.</title>
        <authorList>
            <person name="Tully B.J."/>
            <person name="Wheat C.G."/>
            <person name="Glazer B.T."/>
            <person name="Huber J.A."/>
        </authorList>
    </citation>
    <scope>NUCLEOTIDE SEQUENCE [LARGE SCALE GENOMIC DNA]</scope>
</reference>
<keyword evidence="1" id="KW-0812">Transmembrane</keyword>
<keyword evidence="1" id="KW-0472">Membrane</keyword>
<proteinExistence type="predicted"/>
<protein>
    <submittedName>
        <fullName evidence="2">Uncharacterized protein</fullName>
    </submittedName>
</protein>
<sequence length="131" mass="14926">MQTLKELYQGFMAMPLWVKLWMVVMIVVNGIMPLWFFEHVVAQITFLGIFIAGPIAYFIVKAVGFNKFLGMMHAPWILMIYLQAHTLLTTAIIGAFGYWLLASLIISSVSLVLDIMDVVHYTSRVKKQNKA</sequence>
<feature type="transmembrane region" description="Helical" evidence="1">
    <location>
        <begin position="43"/>
        <end position="64"/>
    </location>
</feature>
<name>A0A2A4Z8N0_9PROT</name>
<dbReference type="EMBL" id="NVUS01000002">
    <property type="protein sequence ID" value="PCJ03367.1"/>
    <property type="molecule type" value="Genomic_DNA"/>
</dbReference>
<gene>
    <name evidence="2" type="ORF">COB13_01705</name>
</gene>
<organism evidence="2">
    <name type="scientific">OCS116 cluster bacterium</name>
    <dbReference type="NCBI Taxonomy" id="2030921"/>
    <lineage>
        <taxon>Bacteria</taxon>
        <taxon>Pseudomonadati</taxon>
        <taxon>Pseudomonadota</taxon>
        <taxon>Alphaproteobacteria</taxon>
        <taxon>OCS116 cluster</taxon>
    </lineage>
</organism>
<evidence type="ECO:0000313" key="2">
    <source>
        <dbReference type="EMBL" id="PCJ03367.1"/>
    </source>
</evidence>
<feature type="transmembrane region" description="Helical" evidence="1">
    <location>
        <begin position="20"/>
        <end position="37"/>
    </location>
</feature>
<dbReference type="AlphaFoldDB" id="A0A2A4Z8N0"/>
<evidence type="ECO:0000256" key="1">
    <source>
        <dbReference type="SAM" id="Phobius"/>
    </source>
</evidence>
<reference evidence="2" key="2">
    <citation type="journal article" date="2018" name="ISME J.">
        <title>A dynamic microbial community with high functional redundancy inhabits the cold, oxic subseafloor aquifer.</title>
        <authorList>
            <person name="Tully B.J."/>
            <person name="Wheat C.G."/>
            <person name="Glazer B.T."/>
            <person name="Huber J.A."/>
        </authorList>
    </citation>
    <scope>NUCLEOTIDE SEQUENCE</scope>
    <source>
        <strain evidence="2">NORP83</strain>
    </source>
</reference>